<dbReference type="EMBL" id="JBHSHL010000013">
    <property type="protein sequence ID" value="MFC4804103.1"/>
    <property type="molecule type" value="Genomic_DNA"/>
</dbReference>
<dbReference type="Pfam" id="PF14266">
    <property type="entry name" value="YceG_bac"/>
    <property type="match status" value="3"/>
</dbReference>
<protein>
    <submittedName>
        <fullName evidence="2">YceG family protein</fullName>
    </submittedName>
</protein>
<feature type="domain" description="Putative component of 'biosynthetic module'" evidence="1">
    <location>
        <begin position="25"/>
        <end position="212"/>
    </location>
</feature>
<name>A0ABV9QIT2_9FIRM</name>
<gene>
    <name evidence="2" type="ORF">ACFO4R_03325</name>
</gene>
<accession>A0ABV9QIT2</accession>
<comment type="caution">
    <text evidence="2">The sequence shown here is derived from an EMBL/GenBank/DDBJ whole genome shotgun (WGS) entry which is preliminary data.</text>
</comment>
<feature type="domain" description="Putative component of 'biosynthetic module'" evidence="1">
    <location>
        <begin position="508"/>
        <end position="722"/>
    </location>
</feature>
<evidence type="ECO:0000259" key="1">
    <source>
        <dbReference type="Pfam" id="PF14266"/>
    </source>
</evidence>
<keyword evidence="3" id="KW-1185">Reference proteome</keyword>
<reference evidence="3" key="1">
    <citation type="journal article" date="2019" name="Int. J. Syst. Evol. Microbiol.">
        <title>The Global Catalogue of Microorganisms (GCM) 10K type strain sequencing project: providing services to taxonomists for standard genome sequencing and annotation.</title>
        <authorList>
            <consortium name="The Broad Institute Genomics Platform"/>
            <consortium name="The Broad Institute Genome Sequencing Center for Infectious Disease"/>
            <person name="Wu L."/>
            <person name="Ma J."/>
        </authorList>
    </citation>
    <scope>NUCLEOTIDE SEQUENCE [LARGE SCALE GENOMIC DNA]</scope>
    <source>
        <strain evidence="3">CCUG 46385</strain>
    </source>
</reference>
<evidence type="ECO:0000313" key="3">
    <source>
        <dbReference type="Proteomes" id="UP001595916"/>
    </source>
</evidence>
<proteinExistence type="predicted"/>
<sequence length="758" mass="88894">MFEHQSITQLHDFFVNLNDRQPKGVYFYRINGYNEEVARFIRRYYENAARRGVIIEGKIPNPDEKNLSYYKEIMGMRFQPDIDFISESLKKWLPRMNDYQRKSVATSMYHTLQGLKLAGKNDNMIKNAYVKFMCWLYYKFERIVSQLGTEEVPKILYEGEISSYELLLISILSGAGCDVVLLQYRGDEGYLKSDPASAMSRLLSLTEMKPFPPYFDLRYIRKTIQEELNMERLYGRRPQYTNCTNAWMEGKPLEDFKKPPSLRGDKEGFYYNGYCRIRGVEDKLTYVNDLYRFYLELKNEERLIAVASEKIEVPTMQEISSIRRRNYSSLEQMLADLSSNLQYSANPELERIMVKAFVDVLFAESKQEDKNINKLTNKAVYLLCWLKRYQESLFSNWKLPQIGVFIYMGGCNNENEALFMRFLSRLPVDVLILQPNLNRTCQLEDELLYEVNHPVSMGVTSFPTEHSEVQVGTAAYHAERELDTLLYQDSGIFRDHQYTKANSVNLQTMYEEIKILWKEELKYRPNFSVVDDIVNLPVIFSKVAGVKDGDVRQYWASIKELLTEDTLVVRRGSYIDALKPNPMKAHSVDFWKYNRLQKSKIKADPNYPYGMLREDVQEHILDKLQLLIESKVIKGTFENGMEYKIIATILNLDKEVVRMIQRFDFTKINPKLIYFNTGEELITMEDSIFVAFLNLVGFDVVFFVPTGYQSIEGHFNKKIMEEHQIGTYVYDLEVPDLKTVSTPSRPRSWRDRLFGRGV</sequence>
<dbReference type="Proteomes" id="UP001595916">
    <property type="component" value="Unassembled WGS sequence"/>
</dbReference>
<dbReference type="RefSeq" id="WP_379787591.1">
    <property type="nucleotide sequence ID" value="NZ_JBHSHL010000013.1"/>
</dbReference>
<organism evidence="2 3">
    <name type="scientific">Filifactor villosus</name>
    <dbReference type="NCBI Taxonomy" id="29374"/>
    <lineage>
        <taxon>Bacteria</taxon>
        <taxon>Bacillati</taxon>
        <taxon>Bacillota</taxon>
        <taxon>Clostridia</taxon>
        <taxon>Peptostreptococcales</taxon>
        <taxon>Filifactoraceae</taxon>
        <taxon>Filifactor</taxon>
    </lineage>
</organism>
<feature type="domain" description="Putative component of 'biosynthetic module'" evidence="1">
    <location>
        <begin position="253"/>
        <end position="487"/>
    </location>
</feature>
<evidence type="ECO:0000313" key="2">
    <source>
        <dbReference type="EMBL" id="MFC4804103.1"/>
    </source>
</evidence>
<dbReference type="InterPro" id="IPR025647">
    <property type="entry name" value="YceG_bac"/>
</dbReference>